<feature type="binding site" evidence="11">
    <location>
        <begin position="10"/>
        <end position="17"/>
    </location>
    <ligand>
        <name>ATP</name>
        <dbReference type="ChEBI" id="CHEBI:30616"/>
    </ligand>
</feature>
<keyword evidence="5 11" id="KW-0545">Nucleotide biosynthesis</keyword>
<evidence type="ECO:0000256" key="2">
    <source>
        <dbReference type="ARBA" id="ARBA00012980"/>
    </source>
</evidence>
<dbReference type="FunFam" id="3.40.50.300:FF:000225">
    <property type="entry name" value="Thymidylate kinase"/>
    <property type="match status" value="1"/>
</dbReference>
<dbReference type="Pfam" id="PF02223">
    <property type="entry name" value="Thymidylate_kin"/>
    <property type="match status" value="1"/>
</dbReference>
<dbReference type="PANTHER" id="PTHR10344">
    <property type="entry name" value="THYMIDYLATE KINASE"/>
    <property type="match status" value="1"/>
</dbReference>
<evidence type="ECO:0000256" key="10">
    <source>
        <dbReference type="ARBA" id="ARBA00057735"/>
    </source>
</evidence>
<dbReference type="EMBL" id="MJEH01000052">
    <property type="protein sequence ID" value="OEH91695.1"/>
    <property type="molecule type" value="Genomic_DNA"/>
</dbReference>
<evidence type="ECO:0000256" key="4">
    <source>
        <dbReference type="ARBA" id="ARBA00022679"/>
    </source>
</evidence>
<comment type="catalytic activity">
    <reaction evidence="9 11">
        <text>dTMP + ATP = dTDP + ADP</text>
        <dbReference type="Rhea" id="RHEA:13517"/>
        <dbReference type="ChEBI" id="CHEBI:30616"/>
        <dbReference type="ChEBI" id="CHEBI:58369"/>
        <dbReference type="ChEBI" id="CHEBI:63528"/>
        <dbReference type="ChEBI" id="CHEBI:456216"/>
        <dbReference type="EC" id="2.7.4.9"/>
    </reaction>
</comment>
<dbReference type="PROSITE" id="PS01331">
    <property type="entry name" value="THYMIDYLATE_KINASE"/>
    <property type="match status" value="1"/>
</dbReference>
<dbReference type="AlphaFoldDB" id="A0A1E5LC72"/>
<evidence type="ECO:0000256" key="7">
    <source>
        <dbReference type="ARBA" id="ARBA00022777"/>
    </source>
</evidence>
<dbReference type="InterPro" id="IPR018095">
    <property type="entry name" value="Thymidylate_kin_CS"/>
</dbReference>
<dbReference type="GO" id="GO:0005524">
    <property type="term" value="F:ATP binding"/>
    <property type="evidence" value="ECO:0007669"/>
    <property type="project" value="UniProtKB-UniRule"/>
</dbReference>
<evidence type="ECO:0000259" key="12">
    <source>
        <dbReference type="Pfam" id="PF02223"/>
    </source>
</evidence>
<evidence type="ECO:0000313" key="13">
    <source>
        <dbReference type="EMBL" id="OEH91695.1"/>
    </source>
</evidence>
<gene>
    <name evidence="11" type="primary">tmk</name>
    <name evidence="13" type="ORF">BFG57_18050</name>
</gene>
<dbReference type="GO" id="GO:0004798">
    <property type="term" value="F:dTMP kinase activity"/>
    <property type="evidence" value="ECO:0007669"/>
    <property type="project" value="UniProtKB-UniRule"/>
</dbReference>
<dbReference type="GO" id="GO:0006233">
    <property type="term" value="P:dTDP biosynthetic process"/>
    <property type="evidence" value="ECO:0007669"/>
    <property type="project" value="InterPro"/>
</dbReference>
<keyword evidence="7 11" id="KW-0418">Kinase</keyword>
<evidence type="ECO:0000256" key="6">
    <source>
        <dbReference type="ARBA" id="ARBA00022741"/>
    </source>
</evidence>
<dbReference type="PANTHER" id="PTHR10344:SF4">
    <property type="entry name" value="UMP-CMP KINASE 2, MITOCHONDRIAL"/>
    <property type="match status" value="1"/>
</dbReference>
<dbReference type="Proteomes" id="UP000095209">
    <property type="component" value="Unassembled WGS sequence"/>
</dbReference>
<dbReference type="GO" id="GO:0006235">
    <property type="term" value="P:dTTP biosynthetic process"/>
    <property type="evidence" value="ECO:0007669"/>
    <property type="project" value="UniProtKB-UniRule"/>
</dbReference>
<dbReference type="GO" id="GO:0006227">
    <property type="term" value="P:dUDP biosynthetic process"/>
    <property type="evidence" value="ECO:0007669"/>
    <property type="project" value="TreeGrafter"/>
</dbReference>
<dbReference type="OrthoDB" id="9774907at2"/>
<name>A0A1E5LC72_9BACI</name>
<feature type="domain" description="Thymidylate kinase-like" evidence="12">
    <location>
        <begin position="8"/>
        <end position="198"/>
    </location>
</feature>
<evidence type="ECO:0000256" key="9">
    <source>
        <dbReference type="ARBA" id="ARBA00048743"/>
    </source>
</evidence>
<evidence type="ECO:0000256" key="1">
    <source>
        <dbReference type="ARBA" id="ARBA00009776"/>
    </source>
</evidence>
<reference evidence="13 14" key="1">
    <citation type="submission" date="2016-08" db="EMBL/GenBank/DDBJ databases">
        <title>Genome of Bacillus solimangrovi GH2-4.</title>
        <authorList>
            <person name="Lim S."/>
            <person name="Kim B.-C."/>
        </authorList>
    </citation>
    <scope>NUCLEOTIDE SEQUENCE [LARGE SCALE GENOMIC DNA]</scope>
    <source>
        <strain evidence="13 14">GH2-4</strain>
    </source>
</reference>
<dbReference type="NCBIfam" id="TIGR00041">
    <property type="entry name" value="DTMP_kinase"/>
    <property type="match status" value="1"/>
</dbReference>
<keyword evidence="6 11" id="KW-0547">Nucleotide-binding</keyword>
<evidence type="ECO:0000256" key="3">
    <source>
        <dbReference type="ARBA" id="ARBA00017144"/>
    </source>
</evidence>
<evidence type="ECO:0000256" key="8">
    <source>
        <dbReference type="ARBA" id="ARBA00022840"/>
    </source>
</evidence>
<evidence type="ECO:0000313" key="14">
    <source>
        <dbReference type="Proteomes" id="UP000095209"/>
    </source>
</evidence>
<sequence length="211" mass="24098">MKGTFITFEGGEGAGKTTVLTHVAEKLKNKGYPIIVTREPGGIEIAEKIREVILNRNHTKMDPRTEALLYAAARRQHLVEKVKPDLEKGLIVLCDRFIDSSLVYQGYARGLGVEEVFEINQFAIEAMMPNLTIFLDVPPKVGLERINKEKSREINRLDLEELSFHEKVREGYLLIREKFSDRISTIDATQSLDDIIKEVELQIENYLVLNK</sequence>
<dbReference type="SUPFAM" id="SSF52540">
    <property type="entry name" value="P-loop containing nucleoside triphosphate hydrolases"/>
    <property type="match status" value="1"/>
</dbReference>
<dbReference type="InterPro" id="IPR039430">
    <property type="entry name" value="Thymidylate_kin-like_dom"/>
</dbReference>
<dbReference type="STRING" id="1305675.BFG57_18050"/>
<dbReference type="Gene3D" id="3.40.50.300">
    <property type="entry name" value="P-loop containing nucleotide triphosphate hydrolases"/>
    <property type="match status" value="1"/>
</dbReference>
<organism evidence="13 14">
    <name type="scientific">Bacillus solimangrovi</name>
    <dbReference type="NCBI Taxonomy" id="1305675"/>
    <lineage>
        <taxon>Bacteria</taxon>
        <taxon>Bacillati</taxon>
        <taxon>Bacillota</taxon>
        <taxon>Bacilli</taxon>
        <taxon>Bacillales</taxon>
        <taxon>Bacillaceae</taxon>
        <taxon>Bacillus</taxon>
    </lineage>
</organism>
<evidence type="ECO:0000256" key="5">
    <source>
        <dbReference type="ARBA" id="ARBA00022727"/>
    </source>
</evidence>
<comment type="caution">
    <text evidence="13">The sequence shown here is derived from an EMBL/GenBank/DDBJ whole genome shotgun (WGS) entry which is preliminary data.</text>
</comment>
<evidence type="ECO:0000256" key="11">
    <source>
        <dbReference type="HAMAP-Rule" id="MF_00165"/>
    </source>
</evidence>
<proteinExistence type="inferred from homology"/>
<keyword evidence="14" id="KW-1185">Reference proteome</keyword>
<dbReference type="HAMAP" id="MF_00165">
    <property type="entry name" value="Thymidylate_kinase"/>
    <property type="match status" value="1"/>
</dbReference>
<comment type="similarity">
    <text evidence="1 11">Belongs to the thymidylate kinase family.</text>
</comment>
<dbReference type="InterPro" id="IPR027417">
    <property type="entry name" value="P-loop_NTPase"/>
</dbReference>
<comment type="function">
    <text evidence="10 11">Phosphorylation of dTMP to form dTDP in both de novo and salvage pathways of dTTP synthesis.</text>
</comment>
<accession>A0A1E5LC72</accession>
<keyword evidence="4 11" id="KW-0808">Transferase</keyword>
<keyword evidence="8 11" id="KW-0067">ATP-binding</keyword>
<dbReference type="CDD" id="cd01672">
    <property type="entry name" value="TMPK"/>
    <property type="match status" value="1"/>
</dbReference>
<dbReference type="EC" id="2.7.4.9" evidence="2 11"/>
<dbReference type="InterPro" id="IPR018094">
    <property type="entry name" value="Thymidylate_kinase"/>
</dbReference>
<dbReference type="GO" id="GO:0005829">
    <property type="term" value="C:cytosol"/>
    <property type="evidence" value="ECO:0007669"/>
    <property type="project" value="TreeGrafter"/>
</dbReference>
<protein>
    <recommendedName>
        <fullName evidence="3 11">Thymidylate kinase</fullName>
        <ecNumber evidence="2 11">2.7.4.9</ecNumber>
    </recommendedName>
    <alternativeName>
        <fullName evidence="11">dTMP kinase</fullName>
    </alternativeName>
</protein>
<dbReference type="RefSeq" id="WP_069718279.1">
    <property type="nucleotide sequence ID" value="NZ_MJEH01000052.1"/>
</dbReference>